<evidence type="ECO:0000313" key="7">
    <source>
        <dbReference type="Proteomes" id="UP000190857"/>
    </source>
</evidence>
<evidence type="ECO:0000256" key="3">
    <source>
        <dbReference type="ARBA" id="ARBA00023163"/>
    </source>
</evidence>
<evidence type="ECO:0000256" key="1">
    <source>
        <dbReference type="ARBA" id="ARBA00023015"/>
    </source>
</evidence>
<keyword evidence="2" id="KW-0238">DNA-binding</keyword>
<dbReference type="AlphaFoldDB" id="A0A1T5KZV2"/>
<dbReference type="PROSITE" id="PS00356">
    <property type="entry name" value="HTH_LACI_1"/>
    <property type="match status" value="1"/>
</dbReference>
<feature type="domain" description="HTH lacI-type" evidence="5">
    <location>
        <begin position="7"/>
        <end position="61"/>
    </location>
</feature>
<evidence type="ECO:0000259" key="5">
    <source>
        <dbReference type="PROSITE" id="PS50932"/>
    </source>
</evidence>
<dbReference type="PANTHER" id="PTHR30146:SF109">
    <property type="entry name" value="HTH-TYPE TRANSCRIPTIONAL REGULATOR GALS"/>
    <property type="match status" value="1"/>
</dbReference>
<evidence type="ECO:0000256" key="2">
    <source>
        <dbReference type="ARBA" id="ARBA00023125"/>
    </source>
</evidence>
<name>A0A1T5KZV2_9MICO</name>
<dbReference type="GO" id="GO:0000976">
    <property type="term" value="F:transcription cis-regulatory region binding"/>
    <property type="evidence" value="ECO:0007669"/>
    <property type="project" value="TreeGrafter"/>
</dbReference>
<keyword evidence="3" id="KW-0804">Transcription</keyword>
<dbReference type="RefSeq" id="WP_079728762.1">
    <property type="nucleotide sequence ID" value="NZ_FUZP01000003.1"/>
</dbReference>
<sequence length="76" mass="8276">MTEHRAPTIADVADRAGVSRQTVSRVINHDAYVANDTRIRVLEAIRDLGYHPNVAAQALGRRNRPGPRVSSSDADA</sequence>
<reference evidence="6 7" key="1">
    <citation type="submission" date="2017-02" db="EMBL/GenBank/DDBJ databases">
        <authorList>
            <person name="Peterson S.W."/>
        </authorList>
    </citation>
    <scope>NUCLEOTIDE SEQUENCE [LARGE SCALE GENOMIC DNA]</scope>
    <source>
        <strain evidence="6 7">VKM Ac-2059</strain>
    </source>
</reference>
<dbReference type="PROSITE" id="PS50932">
    <property type="entry name" value="HTH_LACI_2"/>
    <property type="match status" value="1"/>
</dbReference>
<dbReference type="OrthoDB" id="3430936at2"/>
<accession>A0A1T5KZV2</accession>
<evidence type="ECO:0000256" key="4">
    <source>
        <dbReference type="SAM" id="MobiDB-lite"/>
    </source>
</evidence>
<dbReference type="STRING" id="123320.SAMN06309945_2758"/>
<dbReference type="SMART" id="SM00354">
    <property type="entry name" value="HTH_LACI"/>
    <property type="match status" value="1"/>
</dbReference>
<keyword evidence="7" id="KW-1185">Reference proteome</keyword>
<dbReference type="Pfam" id="PF00356">
    <property type="entry name" value="LacI"/>
    <property type="match status" value="1"/>
</dbReference>
<evidence type="ECO:0000313" key="6">
    <source>
        <dbReference type="EMBL" id="SKC69183.1"/>
    </source>
</evidence>
<dbReference type="InterPro" id="IPR000843">
    <property type="entry name" value="HTH_LacI"/>
</dbReference>
<dbReference type="Gene3D" id="1.10.260.40">
    <property type="entry name" value="lambda repressor-like DNA-binding domains"/>
    <property type="match status" value="1"/>
</dbReference>
<dbReference type="CDD" id="cd01392">
    <property type="entry name" value="HTH_LacI"/>
    <property type="match status" value="1"/>
</dbReference>
<gene>
    <name evidence="6" type="ORF">SAMN06309945_2758</name>
</gene>
<dbReference type="GO" id="GO:0003700">
    <property type="term" value="F:DNA-binding transcription factor activity"/>
    <property type="evidence" value="ECO:0007669"/>
    <property type="project" value="TreeGrafter"/>
</dbReference>
<feature type="region of interest" description="Disordered" evidence="4">
    <location>
        <begin position="56"/>
        <end position="76"/>
    </location>
</feature>
<dbReference type="EMBL" id="FUZP01000003">
    <property type="protein sequence ID" value="SKC69183.1"/>
    <property type="molecule type" value="Genomic_DNA"/>
</dbReference>
<keyword evidence="1" id="KW-0805">Transcription regulation</keyword>
<organism evidence="6 7">
    <name type="scientific">Okibacterium fritillariae</name>
    <dbReference type="NCBI Taxonomy" id="123320"/>
    <lineage>
        <taxon>Bacteria</taxon>
        <taxon>Bacillati</taxon>
        <taxon>Actinomycetota</taxon>
        <taxon>Actinomycetes</taxon>
        <taxon>Micrococcales</taxon>
        <taxon>Microbacteriaceae</taxon>
        <taxon>Okibacterium</taxon>
    </lineage>
</organism>
<dbReference type="InterPro" id="IPR010982">
    <property type="entry name" value="Lambda_DNA-bd_dom_sf"/>
</dbReference>
<proteinExistence type="predicted"/>
<dbReference type="SUPFAM" id="SSF47413">
    <property type="entry name" value="lambda repressor-like DNA-binding domains"/>
    <property type="match status" value="1"/>
</dbReference>
<dbReference type="PANTHER" id="PTHR30146">
    <property type="entry name" value="LACI-RELATED TRANSCRIPTIONAL REPRESSOR"/>
    <property type="match status" value="1"/>
</dbReference>
<dbReference type="PRINTS" id="PR00036">
    <property type="entry name" value="HTHLACI"/>
</dbReference>
<protein>
    <submittedName>
        <fullName evidence="6">Regulatory protein, lacI family</fullName>
    </submittedName>
</protein>
<dbReference type="Proteomes" id="UP000190857">
    <property type="component" value="Unassembled WGS sequence"/>
</dbReference>